<evidence type="ECO:0000256" key="3">
    <source>
        <dbReference type="ARBA" id="ARBA00006260"/>
    </source>
</evidence>
<evidence type="ECO:0000256" key="7">
    <source>
        <dbReference type="ARBA" id="ARBA00023203"/>
    </source>
</evidence>
<evidence type="ECO:0000256" key="10">
    <source>
        <dbReference type="PROSITE-ProRule" id="PRU00221"/>
    </source>
</evidence>
<evidence type="ECO:0000256" key="2">
    <source>
        <dbReference type="ARBA" id="ARBA00004245"/>
    </source>
</evidence>
<dbReference type="GO" id="GO:0034314">
    <property type="term" value="P:Arp2/3 complex-mediated actin nucleation"/>
    <property type="evidence" value="ECO:0007669"/>
    <property type="project" value="InterPro"/>
</dbReference>
<dbReference type="PIRSF" id="PIRSF038093">
    <property type="entry name" value="ARP2/3_su1"/>
    <property type="match status" value="1"/>
</dbReference>
<dbReference type="GeneTree" id="ENSGT00950000183183"/>
<dbReference type="InterPro" id="IPR001680">
    <property type="entry name" value="WD40_rpt"/>
</dbReference>
<evidence type="ECO:0000256" key="8">
    <source>
        <dbReference type="ARBA" id="ARBA00023212"/>
    </source>
</evidence>
<sequence>MSLHQFLLEPITCHAWNRDRTQIAISPNNHEVHIYKKSGNQWVKVHELKEHNGHITGIDWAPKSDRIVTCGADRNAYVWSQKDGVWKPTLVILRINRAATFVKWSPLENKFAVGSGARLISVCYFESENDWVFSAYIKEVDEKPAPTPWGSKMPFGQVMAEFGGAGSGGWVHSVCFSASGNKLAWVSHDSTVTVVDPTISSTPSQLKTEYLALLSVTFVSENNIVAAGHDCCPMLFSFDDGGTLTFVSKLDIPKQSIQRNISAMERFRNMDKRATTEDRNSTLETLHQNSITQVSIYEGDKRDCRKFCTTGIDGAMTIWDFKTLESSIQGLRIM</sequence>
<accession>A0A8C1A739</accession>
<dbReference type="GO" id="GO:0005885">
    <property type="term" value="C:Arp2/3 protein complex"/>
    <property type="evidence" value="ECO:0007669"/>
    <property type="project" value="InterPro"/>
</dbReference>
<keyword evidence="7" id="KW-0009">Actin-binding</keyword>
<dbReference type="PROSITE" id="PS50082">
    <property type="entry name" value="WD_REPEATS_2"/>
    <property type="match status" value="1"/>
</dbReference>
<dbReference type="SUPFAM" id="SSF50978">
    <property type="entry name" value="WD40 repeat-like"/>
    <property type="match status" value="1"/>
</dbReference>
<dbReference type="GO" id="GO:0051015">
    <property type="term" value="F:actin filament binding"/>
    <property type="evidence" value="ECO:0007669"/>
    <property type="project" value="TreeGrafter"/>
</dbReference>
<evidence type="ECO:0000256" key="4">
    <source>
        <dbReference type="ARBA" id="ARBA00022490"/>
    </source>
</evidence>
<comment type="subcellular location">
    <subcellularLocation>
        <location evidence="2">Cytoplasm</location>
        <location evidence="2">Cytoskeleton</location>
    </subcellularLocation>
    <subcellularLocation>
        <location evidence="1">Nucleus</location>
    </subcellularLocation>
</comment>
<dbReference type="InterPro" id="IPR017383">
    <property type="entry name" value="ARPC1"/>
</dbReference>
<dbReference type="SMART" id="SM00320">
    <property type="entry name" value="WD40"/>
    <property type="match status" value="5"/>
</dbReference>
<keyword evidence="5 10" id="KW-0853">WD repeat</keyword>
<keyword evidence="12" id="KW-1185">Reference proteome</keyword>
<dbReference type="PANTHER" id="PTHR10709">
    <property type="entry name" value="ACTIN-RELATED PROTEIN 2/3 COMPLEX SUBUNIT 1"/>
    <property type="match status" value="1"/>
</dbReference>
<evidence type="ECO:0000256" key="6">
    <source>
        <dbReference type="ARBA" id="ARBA00022737"/>
    </source>
</evidence>
<evidence type="ECO:0000313" key="11">
    <source>
        <dbReference type="Ensembl" id="ENSCCRP00000013729.2"/>
    </source>
</evidence>
<dbReference type="Pfam" id="PF00400">
    <property type="entry name" value="WD40"/>
    <property type="match status" value="1"/>
</dbReference>
<evidence type="ECO:0000256" key="9">
    <source>
        <dbReference type="ARBA" id="ARBA00023242"/>
    </source>
</evidence>
<keyword evidence="8" id="KW-0206">Cytoskeleton</keyword>
<dbReference type="PROSITE" id="PS50294">
    <property type="entry name" value="WD_REPEATS_REGION"/>
    <property type="match status" value="1"/>
</dbReference>
<evidence type="ECO:0000313" key="12">
    <source>
        <dbReference type="Proteomes" id="UP001108240"/>
    </source>
</evidence>
<dbReference type="GO" id="GO:0005634">
    <property type="term" value="C:nucleus"/>
    <property type="evidence" value="ECO:0007669"/>
    <property type="project" value="UniProtKB-SubCell"/>
</dbReference>
<evidence type="ECO:0000256" key="1">
    <source>
        <dbReference type="ARBA" id="ARBA00004123"/>
    </source>
</evidence>
<reference evidence="11" key="2">
    <citation type="submission" date="2025-09" db="UniProtKB">
        <authorList>
            <consortium name="Ensembl"/>
        </authorList>
    </citation>
    <scope>IDENTIFICATION</scope>
</reference>
<name>A0A8C1A739_CYPCA</name>
<proteinExistence type="inferred from homology"/>
<evidence type="ECO:0000256" key="5">
    <source>
        <dbReference type="ARBA" id="ARBA00022574"/>
    </source>
</evidence>
<feature type="repeat" description="WD" evidence="10">
    <location>
        <begin position="48"/>
        <end position="80"/>
    </location>
</feature>
<dbReference type="InterPro" id="IPR036322">
    <property type="entry name" value="WD40_repeat_dom_sf"/>
</dbReference>
<keyword evidence="9" id="KW-0539">Nucleus</keyword>
<protein>
    <submittedName>
        <fullName evidence="11">Actin related protein 2/3 complex, subunit 1A</fullName>
    </submittedName>
</protein>
<keyword evidence="6" id="KW-0677">Repeat</keyword>
<reference evidence="11" key="1">
    <citation type="submission" date="2025-08" db="UniProtKB">
        <authorList>
            <consortium name="Ensembl"/>
        </authorList>
    </citation>
    <scope>IDENTIFICATION</scope>
</reference>
<dbReference type="Ensembl" id="ENSCCRT00000015013.2">
    <property type="protein sequence ID" value="ENSCCRP00000013729.2"/>
    <property type="gene ID" value="ENSCCRG00000007863.2"/>
</dbReference>
<dbReference type="Proteomes" id="UP001108240">
    <property type="component" value="Unplaced"/>
</dbReference>
<dbReference type="InterPro" id="IPR015943">
    <property type="entry name" value="WD40/YVTN_repeat-like_dom_sf"/>
</dbReference>
<comment type="similarity">
    <text evidence="3">Belongs to the WD repeat ARPC1 family.</text>
</comment>
<dbReference type="AlphaFoldDB" id="A0A8C1A739"/>
<keyword evidence="4" id="KW-0963">Cytoplasm</keyword>
<dbReference type="Gene3D" id="2.130.10.10">
    <property type="entry name" value="YVTN repeat-like/Quinoprotein amine dehydrogenase"/>
    <property type="match status" value="2"/>
</dbReference>
<organism evidence="11 12">
    <name type="scientific">Cyprinus carpio carpio</name>
    <dbReference type="NCBI Taxonomy" id="630221"/>
    <lineage>
        <taxon>Eukaryota</taxon>
        <taxon>Metazoa</taxon>
        <taxon>Chordata</taxon>
        <taxon>Craniata</taxon>
        <taxon>Vertebrata</taxon>
        <taxon>Euteleostomi</taxon>
        <taxon>Actinopterygii</taxon>
        <taxon>Neopterygii</taxon>
        <taxon>Teleostei</taxon>
        <taxon>Ostariophysi</taxon>
        <taxon>Cypriniformes</taxon>
        <taxon>Cyprinidae</taxon>
        <taxon>Cyprininae</taxon>
        <taxon>Cyprinus</taxon>
    </lineage>
</organism>
<dbReference type="PANTHER" id="PTHR10709:SF11">
    <property type="entry name" value="ACTIN-RELATED PROTEIN 2_3 COMPLEX SUBUNIT 1A"/>
    <property type="match status" value="1"/>
</dbReference>